<keyword evidence="11" id="KW-1185">Reference proteome</keyword>
<evidence type="ECO:0000256" key="4">
    <source>
        <dbReference type="ARBA" id="ARBA00022989"/>
    </source>
</evidence>
<dbReference type="Gene3D" id="1.20.120.350">
    <property type="entry name" value="Voltage-gated potassium channels. Chain C"/>
    <property type="match status" value="1"/>
</dbReference>
<organism evidence="10 11">
    <name type="scientific">Methanobacterium paludis (strain DSM 25820 / JCM 18151 / SWAN1)</name>
    <dbReference type="NCBI Taxonomy" id="868131"/>
    <lineage>
        <taxon>Archaea</taxon>
        <taxon>Methanobacteriati</taxon>
        <taxon>Methanobacteriota</taxon>
        <taxon>Methanomada group</taxon>
        <taxon>Methanobacteria</taxon>
        <taxon>Methanobacteriales</taxon>
        <taxon>Methanobacteriaceae</taxon>
        <taxon>Methanobacterium</taxon>
    </lineage>
</organism>
<dbReference type="KEGG" id="mew:MSWAN_0817"/>
<dbReference type="Pfam" id="PF07885">
    <property type="entry name" value="Ion_trans_2"/>
    <property type="match status" value="1"/>
</dbReference>
<feature type="transmembrane region" description="Helical" evidence="8">
    <location>
        <begin position="150"/>
        <end position="169"/>
    </location>
</feature>
<dbReference type="GO" id="GO:0005249">
    <property type="term" value="F:voltage-gated potassium channel activity"/>
    <property type="evidence" value="ECO:0007669"/>
    <property type="project" value="InterPro"/>
</dbReference>
<feature type="transmembrane region" description="Helical" evidence="8">
    <location>
        <begin position="39"/>
        <end position="58"/>
    </location>
</feature>
<dbReference type="SUPFAM" id="SSF81324">
    <property type="entry name" value="Voltage-gated potassium channels"/>
    <property type="match status" value="1"/>
</dbReference>
<sequence length="265" mass="30306">MKKKLKLFITTAITFMKEKKPESSIDSSITPTLKRFAEMFIIVLILLDIILLTIITFIPVSPEIYTLIVYFDLIVVLIIIPDFINKLLKSKDKKEFLKANWTDIIGMVPEILAPQVGFLFRYFRLIRIVSLFKKEIAHAFEFLHKTRIDYGFFIVILILFSGSMALFLVEKGVNSNIHSLTDALWFTLVTITTVGYGDISPKTDIGKVIAAIIMFTGIGFMGFLTATITSKLVERSEEEEEKTIHDKLDKLQLEMDELKELIKGK</sequence>
<dbReference type="OrthoDB" id="56871at2157"/>
<keyword evidence="6 8" id="KW-0472">Membrane</keyword>
<evidence type="ECO:0000256" key="8">
    <source>
        <dbReference type="SAM" id="Phobius"/>
    </source>
</evidence>
<evidence type="ECO:0000313" key="10">
    <source>
        <dbReference type="EMBL" id="AEG17845.1"/>
    </source>
</evidence>
<dbReference type="GO" id="GO:0008076">
    <property type="term" value="C:voltage-gated potassium channel complex"/>
    <property type="evidence" value="ECO:0007669"/>
    <property type="project" value="InterPro"/>
</dbReference>
<evidence type="ECO:0000256" key="7">
    <source>
        <dbReference type="ARBA" id="ARBA00023303"/>
    </source>
</evidence>
<keyword evidence="3 8" id="KW-0812">Transmembrane</keyword>
<keyword evidence="2" id="KW-0813">Transport</keyword>
<gene>
    <name evidence="10" type="ordered locus">MSWAN_0817</name>
</gene>
<evidence type="ECO:0000313" key="11">
    <source>
        <dbReference type="Proteomes" id="UP000009231"/>
    </source>
</evidence>
<keyword evidence="7" id="KW-0407">Ion channel</keyword>
<feature type="transmembrane region" description="Helical" evidence="8">
    <location>
        <begin position="181"/>
        <end position="199"/>
    </location>
</feature>
<dbReference type="PRINTS" id="PR00169">
    <property type="entry name" value="KCHANNEL"/>
</dbReference>
<dbReference type="EMBL" id="CP002772">
    <property type="protein sequence ID" value="AEG17845.1"/>
    <property type="molecule type" value="Genomic_DNA"/>
</dbReference>
<protein>
    <submittedName>
        <fullName evidence="10">Ion transport 2 domain protein</fullName>
    </submittedName>
</protein>
<proteinExistence type="predicted"/>
<evidence type="ECO:0000256" key="6">
    <source>
        <dbReference type="ARBA" id="ARBA00023136"/>
    </source>
</evidence>
<dbReference type="PANTHER" id="PTHR11537">
    <property type="entry name" value="VOLTAGE-GATED POTASSIUM CHANNEL"/>
    <property type="match status" value="1"/>
</dbReference>
<accession>F6D1P2</accession>
<dbReference type="InterPro" id="IPR028325">
    <property type="entry name" value="VG_K_chnl"/>
</dbReference>
<comment type="subcellular location">
    <subcellularLocation>
        <location evidence="1">Membrane</location>
        <topology evidence="1">Multi-pass membrane protein</topology>
    </subcellularLocation>
</comment>
<keyword evidence="4 8" id="KW-1133">Transmembrane helix</keyword>
<feature type="domain" description="Potassium channel" evidence="9">
    <location>
        <begin position="154"/>
        <end position="233"/>
    </location>
</feature>
<evidence type="ECO:0000256" key="5">
    <source>
        <dbReference type="ARBA" id="ARBA00023065"/>
    </source>
</evidence>
<dbReference type="Proteomes" id="UP000009231">
    <property type="component" value="Chromosome"/>
</dbReference>
<dbReference type="InterPro" id="IPR013099">
    <property type="entry name" value="K_chnl_dom"/>
</dbReference>
<dbReference type="InterPro" id="IPR027359">
    <property type="entry name" value="Volt_channel_dom_sf"/>
</dbReference>
<evidence type="ECO:0000256" key="1">
    <source>
        <dbReference type="ARBA" id="ARBA00004141"/>
    </source>
</evidence>
<evidence type="ECO:0000256" key="2">
    <source>
        <dbReference type="ARBA" id="ARBA00022448"/>
    </source>
</evidence>
<evidence type="ECO:0000256" key="3">
    <source>
        <dbReference type="ARBA" id="ARBA00022692"/>
    </source>
</evidence>
<keyword evidence="5" id="KW-0406">Ion transport</keyword>
<dbReference type="RefSeq" id="WP_013825347.1">
    <property type="nucleotide sequence ID" value="NC_015574.1"/>
</dbReference>
<dbReference type="GeneID" id="10668319"/>
<dbReference type="Gene3D" id="1.10.287.70">
    <property type="match status" value="1"/>
</dbReference>
<feature type="transmembrane region" description="Helical" evidence="8">
    <location>
        <begin position="205"/>
        <end position="226"/>
    </location>
</feature>
<name>F6D1P2_METPW</name>
<dbReference type="HOGENOM" id="CLU_011722_6_1_2"/>
<dbReference type="AlphaFoldDB" id="F6D1P2"/>
<reference evidence="10 11" key="1">
    <citation type="journal article" date="2014" name="Int. J. Syst. Evol. Microbiol.">
        <title>Methanobacterium paludis sp. nov. and a novel strain of Methanobacterium lacus isolated from northern peatlands.</title>
        <authorList>
            <person name="Cadillo-Quiroz H."/>
            <person name="Brauer S.L."/>
            <person name="Goodson N."/>
            <person name="Yavitt J.B."/>
            <person name="Zinder S.H."/>
        </authorList>
    </citation>
    <scope>NUCLEOTIDE SEQUENCE [LARGE SCALE GENOMIC DNA]</scope>
    <source>
        <strain evidence="11">DSM 25820 / JCM 18151 / SWAN1</strain>
    </source>
</reference>
<dbReference type="eggNOG" id="arCOG01964">
    <property type="taxonomic scope" value="Archaea"/>
</dbReference>
<feature type="transmembrane region" description="Helical" evidence="8">
    <location>
        <begin position="64"/>
        <end position="84"/>
    </location>
</feature>
<evidence type="ECO:0000259" key="9">
    <source>
        <dbReference type="Pfam" id="PF07885"/>
    </source>
</evidence>
<dbReference type="GO" id="GO:0001508">
    <property type="term" value="P:action potential"/>
    <property type="evidence" value="ECO:0007669"/>
    <property type="project" value="TreeGrafter"/>
</dbReference>
<dbReference type="PANTHER" id="PTHR11537:SF254">
    <property type="entry name" value="POTASSIUM VOLTAGE-GATED CHANNEL PROTEIN SHAB"/>
    <property type="match status" value="1"/>
</dbReference>